<evidence type="ECO:0000256" key="1">
    <source>
        <dbReference type="SAM" id="Phobius"/>
    </source>
</evidence>
<sequence length="208" mass="23902">MQFLAMLTMLIDHIGAVWYPSDPLWRIIGRLAMPLYIYAMVIGYKRTRNMNRYFLRVGLLALLSQLPYQWAFHITQINVIATLFVCLLALRLLDRYKDSPALQFLIAGAAFIPLEALPFDYGGYALLLMLIYRYAPSSLALLMHAGLELLSIFTGGVSLQPFSLLGTGLIFYMPQLLIRMDRIRMPRWIWRSFYPAHLIAIAALQQII</sequence>
<dbReference type="EMBL" id="JBHTJZ010000011">
    <property type="protein sequence ID" value="MFD0959823.1"/>
    <property type="molecule type" value="Genomic_DNA"/>
</dbReference>
<dbReference type="Proteomes" id="UP001596989">
    <property type="component" value="Unassembled WGS sequence"/>
</dbReference>
<name>A0ABW3HQI6_9BACL</name>
<comment type="caution">
    <text evidence="2">The sequence shown here is derived from an EMBL/GenBank/DDBJ whole genome shotgun (WGS) entry which is preliminary data.</text>
</comment>
<feature type="transmembrane region" description="Helical" evidence="1">
    <location>
        <begin position="24"/>
        <end position="41"/>
    </location>
</feature>
<gene>
    <name evidence="2" type="ORF">ACFQ2I_10515</name>
</gene>
<reference evidence="3" key="1">
    <citation type="journal article" date="2019" name="Int. J. Syst. Evol. Microbiol.">
        <title>The Global Catalogue of Microorganisms (GCM) 10K type strain sequencing project: providing services to taxonomists for standard genome sequencing and annotation.</title>
        <authorList>
            <consortium name="The Broad Institute Genomics Platform"/>
            <consortium name="The Broad Institute Genome Sequencing Center for Infectious Disease"/>
            <person name="Wu L."/>
            <person name="Ma J."/>
        </authorList>
    </citation>
    <scope>NUCLEOTIDE SEQUENCE [LARGE SCALE GENOMIC DNA]</scope>
    <source>
        <strain evidence="3">CCUG 59129</strain>
    </source>
</reference>
<feature type="transmembrane region" description="Helical" evidence="1">
    <location>
        <begin position="76"/>
        <end position="93"/>
    </location>
</feature>
<organism evidence="2 3">
    <name type="scientific">Paenibacillus chungangensis</name>
    <dbReference type="NCBI Taxonomy" id="696535"/>
    <lineage>
        <taxon>Bacteria</taxon>
        <taxon>Bacillati</taxon>
        <taxon>Bacillota</taxon>
        <taxon>Bacilli</taxon>
        <taxon>Bacillales</taxon>
        <taxon>Paenibacillaceae</taxon>
        <taxon>Paenibacillus</taxon>
    </lineage>
</organism>
<protein>
    <submittedName>
        <fullName evidence="2">TraX family protein</fullName>
    </submittedName>
</protein>
<keyword evidence="1" id="KW-0812">Transmembrane</keyword>
<feature type="transmembrane region" description="Helical" evidence="1">
    <location>
        <begin position="152"/>
        <end position="176"/>
    </location>
</feature>
<feature type="transmembrane region" description="Helical" evidence="1">
    <location>
        <begin position="105"/>
        <end position="132"/>
    </location>
</feature>
<keyword evidence="1" id="KW-1133">Transmembrane helix</keyword>
<dbReference type="InterPro" id="IPR008875">
    <property type="entry name" value="TraX"/>
</dbReference>
<evidence type="ECO:0000313" key="2">
    <source>
        <dbReference type="EMBL" id="MFD0959823.1"/>
    </source>
</evidence>
<dbReference type="RefSeq" id="WP_377564090.1">
    <property type="nucleotide sequence ID" value="NZ_JBHTJZ010000011.1"/>
</dbReference>
<proteinExistence type="predicted"/>
<dbReference type="Pfam" id="PF05857">
    <property type="entry name" value="TraX"/>
    <property type="match status" value="1"/>
</dbReference>
<evidence type="ECO:0000313" key="3">
    <source>
        <dbReference type="Proteomes" id="UP001596989"/>
    </source>
</evidence>
<accession>A0ABW3HQI6</accession>
<keyword evidence="1" id="KW-0472">Membrane</keyword>
<keyword evidence="3" id="KW-1185">Reference proteome</keyword>